<reference evidence="1 2" key="1">
    <citation type="submission" date="2018-10" db="EMBL/GenBank/DDBJ databases">
        <title>Bacillus Keqinensis sp. nov., a moderately halophilic bacterium isolated from a saline-alkaline lake.</title>
        <authorList>
            <person name="Wang H."/>
        </authorList>
    </citation>
    <scope>NUCLEOTIDE SEQUENCE [LARGE SCALE GENOMIC DNA]</scope>
    <source>
        <strain evidence="1 2">KQ-3</strain>
    </source>
</reference>
<dbReference type="RefSeq" id="WP_122896077.1">
    <property type="nucleotide sequence ID" value="NZ_RHIB01000001.1"/>
</dbReference>
<sequence length="628" mass="74633">MAILCNGQKLPLKLSFYFRPNKEEEVTQVWKPNSMNGQKNFITIKENWYVGIKFYCENKEDYCDEARVSLQTSLYDQDDNQQKLTYSLSNKDEIKWIYNKDISKDTVYPWRMGSYFIDIEYRGERFSTGFIVLPTHLTVEQIYTIHNFLESKSEGIIYDLIYSTPSLSKVIEEPTSNQWVYDYARLMEDVKDKILYSLYEIDKSPSTQLENVYKISPKQGRLGIKSVKWECRGKSSFKNKNKCESVNTPPNQWLVHILQKWKNRISEVKKILLKNHVMLEDELIRISDEIEEINVKKVKLKTHSNAAKSTFYHYENLLTKYTKNIKKNESLYLQHEKWINTLELLEGKMGFMLTKSFLKYTERGFRRPFLKRNSYVNIDSMYEESYKIRKDDGYQKRMLKILKPTWHIYEYYCLFKTLDSIKCLGYRLVDGIGLSFLNLFQENNVPEGHRFVFENENSIIHVWYDKYHAHTEKEAIEKEEYFFTHQNKKRPDIKIDVFKKDEERGLLFKDSVVIDAKFRKLSSIYSQNYVKEAHSQLSAYHSFFYCGDNRLSNSYGTAVNRVICLHASGNEDKPRQILRPITYINLFPYLEQGGEELVNNSINDMGAEELREELKEWLSELTIESNFV</sequence>
<accession>A0A3M7TU95</accession>
<dbReference type="Proteomes" id="UP000278746">
    <property type="component" value="Unassembled WGS sequence"/>
</dbReference>
<dbReference type="AlphaFoldDB" id="A0A3M7TU95"/>
<dbReference type="EMBL" id="RHIB01000001">
    <property type="protein sequence ID" value="RNA68552.1"/>
    <property type="molecule type" value="Genomic_DNA"/>
</dbReference>
<evidence type="ECO:0008006" key="3">
    <source>
        <dbReference type="Google" id="ProtNLM"/>
    </source>
</evidence>
<name>A0A3M7TU95_9BACI</name>
<comment type="caution">
    <text evidence="1">The sequence shown here is derived from an EMBL/GenBank/DDBJ whole genome shotgun (WGS) entry which is preliminary data.</text>
</comment>
<evidence type="ECO:0000313" key="1">
    <source>
        <dbReference type="EMBL" id="RNA68552.1"/>
    </source>
</evidence>
<gene>
    <name evidence="1" type="ORF">EBO34_00845</name>
</gene>
<dbReference type="OrthoDB" id="2444042at2"/>
<organism evidence="1 2">
    <name type="scientific">Alteribacter keqinensis</name>
    <dbReference type="NCBI Taxonomy" id="2483800"/>
    <lineage>
        <taxon>Bacteria</taxon>
        <taxon>Bacillati</taxon>
        <taxon>Bacillota</taxon>
        <taxon>Bacilli</taxon>
        <taxon>Bacillales</taxon>
        <taxon>Bacillaceae</taxon>
        <taxon>Alteribacter</taxon>
    </lineage>
</organism>
<protein>
    <recommendedName>
        <fullName evidence="3">DUF2357 domain-containing protein</fullName>
    </recommendedName>
</protein>
<evidence type="ECO:0000313" key="2">
    <source>
        <dbReference type="Proteomes" id="UP000278746"/>
    </source>
</evidence>
<proteinExistence type="predicted"/>
<keyword evidence="2" id="KW-1185">Reference proteome</keyword>